<evidence type="ECO:0000313" key="8">
    <source>
        <dbReference type="Proteomes" id="UP000005258"/>
    </source>
</evidence>
<dbReference type="Gene3D" id="3.20.20.70">
    <property type="entry name" value="Aldolase class I"/>
    <property type="match status" value="1"/>
</dbReference>
<dbReference type="GO" id="GO:0003959">
    <property type="term" value="F:NADPH dehydrogenase activity"/>
    <property type="evidence" value="ECO:0007669"/>
    <property type="project" value="InterPro"/>
</dbReference>
<dbReference type="SUPFAM" id="SSF51395">
    <property type="entry name" value="FMN-linked oxidoreductases"/>
    <property type="match status" value="1"/>
</dbReference>
<comment type="cofactor">
    <cofactor evidence="1">
        <name>FMN</name>
        <dbReference type="ChEBI" id="CHEBI:58210"/>
    </cofactor>
</comment>
<keyword evidence="3" id="KW-0288">FMN</keyword>
<organism evidence="7 8">
    <name type="scientific">Tistrella mobilis (strain KA081020-065)</name>
    <dbReference type="NCBI Taxonomy" id="1110502"/>
    <lineage>
        <taxon>Bacteria</taxon>
        <taxon>Pseudomonadati</taxon>
        <taxon>Pseudomonadota</taxon>
        <taxon>Alphaproteobacteria</taxon>
        <taxon>Geminicoccales</taxon>
        <taxon>Geminicoccaceae</taxon>
        <taxon>Tistrella</taxon>
    </lineage>
</organism>
<sequence length="325" mass="33777">MDGRLAFTPVRLGGLRLKNRIVLPPMQQYQGTAEGFATAYHLHHYARRARGGVGLVILESTAIAPEGRLMADDIGIFTAAHIPSLAAIAEAVKAEGVPVMVQLSHGGRKSRPQGGGRLLAPSPIPYSADYGMPEAMTAVDIDRVVAAFTTAAKRALAAGFDGIELHAAHGYLLHQFLSPLSNHRNDGYGGTSDGRVRLLAEVLAAVRDAVGPDVPVTVRVSAADYDPGGLTAAEVAEMLAGLVGQGLDGVHVSSGGLTPTPPDATGPGYQLGFAREIRERTGLPVIGVGNIRGRAQVEAALQGGMADLVAIGRPLLVHPDLARVL</sequence>
<geneLocation type="plasmid" evidence="7 8">
    <name>pTM1</name>
</geneLocation>
<evidence type="ECO:0000256" key="3">
    <source>
        <dbReference type="ARBA" id="ARBA00022643"/>
    </source>
</evidence>
<feature type="domain" description="NADH:flavin oxidoreductase/NADH oxidase N-terminal" evidence="6">
    <location>
        <begin position="7"/>
        <end position="323"/>
    </location>
</feature>
<dbReference type="PANTHER" id="PTHR43303">
    <property type="entry name" value="NADPH DEHYDROGENASE C23G7.10C-RELATED"/>
    <property type="match status" value="1"/>
</dbReference>
<evidence type="ECO:0000256" key="2">
    <source>
        <dbReference type="ARBA" id="ARBA00022630"/>
    </source>
</evidence>
<dbReference type="AlphaFoldDB" id="I3TSR2"/>
<dbReference type="Proteomes" id="UP000005258">
    <property type="component" value="Plasmid pTM1"/>
</dbReference>
<dbReference type="HOGENOM" id="CLU_012153_2_3_5"/>
<dbReference type="Pfam" id="PF00724">
    <property type="entry name" value="Oxidored_FMN"/>
    <property type="match status" value="1"/>
</dbReference>
<evidence type="ECO:0000259" key="6">
    <source>
        <dbReference type="Pfam" id="PF00724"/>
    </source>
</evidence>
<keyword evidence="7" id="KW-0614">Plasmid</keyword>
<keyword evidence="5" id="KW-0560">Oxidoreductase</keyword>
<dbReference type="EMBL" id="CP003237">
    <property type="protein sequence ID" value="AFK55800.1"/>
    <property type="molecule type" value="Genomic_DNA"/>
</dbReference>
<evidence type="ECO:0000313" key="7">
    <source>
        <dbReference type="EMBL" id="AFK55800.1"/>
    </source>
</evidence>
<dbReference type="KEGG" id="tmo:TMO_a0397"/>
<dbReference type="GO" id="GO:0010181">
    <property type="term" value="F:FMN binding"/>
    <property type="evidence" value="ECO:0007669"/>
    <property type="project" value="InterPro"/>
</dbReference>
<keyword evidence="2" id="KW-0285">Flavoprotein</keyword>
<dbReference type="InterPro" id="IPR001155">
    <property type="entry name" value="OxRdtase_FMN_N"/>
</dbReference>
<gene>
    <name evidence="7" type="primary">namA</name>
    <name evidence="7" type="ordered locus">TMO_a0397</name>
</gene>
<evidence type="ECO:0000256" key="4">
    <source>
        <dbReference type="ARBA" id="ARBA00022857"/>
    </source>
</evidence>
<dbReference type="RefSeq" id="WP_014747477.1">
    <property type="nucleotide sequence ID" value="NC_017957.2"/>
</dbReference>
<dbReference type="PANTHER" id="PTHR43303:SF4">
    <property type="entry name" value="NADPH DEHYDROGENASE C23G7.10C-RELATED"/>
    <property type="match status" value="1"/>
</dbReference>
<evidence type="ECO:0000256" key="5">
    <source>
        <dbReference type="ARBA" id="ARBA00023002"/>
    </source>
</evidence>
<proteinExistence type="predicted"/>
<dbReference type="InterPro" id="IPR013785">
    <property type="entry name" value="Aldolase_TIM"/>
</dbReference>
<keyword evidence="4" id="KW-0521">NADP</keyword>
<reference evidence="7 8" key="1">
    <citation type="journal article" date="2012" name="J. Am. Chem. Soc.">
        <title>Bacterial biosynthesis and maturation of the didemnin anti-cancer agents.</title>
        <authorList>
            <person name="Xu Y."/>
            <person name="Kersten R.D."/>
            <person name="Nam S.J."/>
            <person name="Lu L."/>
            <person name="Al-Suwailem A.M."/>
            <person name="Zheng H."/>
            <person name="Fenical W."/>
            <person name="Dorrestein P.C."/>
            <person name="Moore B.S."/>
            <person name="Qian P.Y."/>
        </authorList>
    </citation>
    <scope>NUCLEOTIDE SEQUENCE [LARGE SCALE GENOMIC DNA]</scope>
    <source>
        <strain evidence="7 8">KA081020-065</strain>
    </source>
</reference>
<dbReference type="PATRIC" id="fig|1110502.3.peg.4046"/>
<name>I3TSR2_TISMK</name>
<keyword evidence="8" id="KW-1185">Reference proteome</keyword>
<accession>I3TSR2</accession>
<dbReference type="InterPro" id="IPR044152">
    <property type="entry name" value="YqjM-like"/>
</dbReference>
<evidence type="ECO:0000256" key="1">
    <source>
        <dbReference type="ARBA" id="ARBA00001917"/>
    </source>
</evidence>
<protein>
    <submittedName>
        <fullName evidence="7">NADH:flavin oxidoreductase/NADH oxidase</fullName>
    </submittedName>
</protein>
<dbReference type="GO" id="GO:0050661">
    <property type="term" value="F:NADP binding"/>
    <property type="evidence" value="ECO:0007669"/>
    <property type="project" value="InterPro"/>
</dbReference>